<organism evidence="1">
    <name type="scientific">hydrothermal vent metagenome</name>
    <dbReference type="NCBI Taxonomy" id="652676"/>
    <lineage>
        <taxon>unclassified sequences</taxon>
        <taxon>metagenomes</taxon>
        <taxon>ecological metagenomes</taxon>
    </lineage>
</organism>
<reference evidence="1" key="1">
    <citation type="submission" date="2015-10" db="EMBL/GenBank/DDBJ databases">
        <authorList>
            <person name="Gilbert D.G."/>
        </authorList>
    </citation>
    <scope>NUCLEOTIDE SEQUENCE</scope>
</reference>
<name>A0A161KGQ1_9ZZZZ</name>
<dbReference type="AlphaFoldDB" id="A0A161KGQ1"/>
<accession>A0A161KGQ1</accession>
<protein>
    <submittedName>
        <fullName evidence="1">Uncharacterized protein</fullName>
    </submittedName>
</protein>
<proteinExistence type="predicted"/>
<evidence type="ECO:0000313" key="1">
    <source>
        <dbReference type="EMBL" id="CUV09371.1"/>
    </source>
</evidence>
<gene>
    <name evidence="1" type="ORF">MGWOODY_Mmi390</name>
</gene>
<sequence length="135" mass="15566">MKEGYYFEGLPVVIFEYYENGRFRRILAYRGNEIIQEKVWTAIGVEITTPVLGIRTKSNVHSNGNPSYECTYKNNIKHGIEWNWGEYFDLQSLNIYDQGSLVLERTWTAPGVPKEDIMFPGRSKQVIIGSYSSAD</sequence>
<dbReference type="EMBL" id="FAXC01000231">
    <property type="protein sequence ID" value="CUV09371.1"/>
    <property type="molecule type" value="Genomic_DNA"/>
</dbReference>